<comment type="caution">
    <text evidence="2">The sequence shown here is derived from an EMBL/GenBank/DDBJ whole genome shotgun (WGS) entry which is preliminary data.</text>
</comment>
<feature type="compositionally biased region" description="Polar residues" evidence="1">
    <location>
        <begin position="90"/>
        <end position="102"/>
    </location>
</feature>
<dbReference type="GeneID" id="89933823"/>
<reference evidence="2" key="1">
    <citation type="journal article" date="2023" name="Mol. Phylogenet. Evol.">
        <title>Genome-scale phylogeny and comparative genomics of the fungal order Sordariales.</title>
        <authorList>
            <person name="Hensen N."/>
            <person name="Bonometti L."/>
            <person name="Westerberg I."/>
            <person name="Brannstrom I.O."/>
            <person name="Guillou S."/>
            <person name="Cros-Aarteil S."/>
            <person name="Calhoun S."/>
            <person name="Haridas S."/>
            <person name="Kuo A."/>
            <person name="Mondo S."/>
            <person name="Pangilinan J."/>
            <person name="Riley R."/>
            <person name="LaButti K."/>
            <person name="Andreopoulos B."/>
            <person name="Lipzen A."/>
            <person name="Chen C."/>
            <person name="Yan M."/>
            <person name="Daum C."/>
            <person name="Ng V."/>
            <person name="Clum A."/>
            <person name="Steindorff A."/>
            <person name="Ohm R.A."/>
            <person name="Martin F."/>
            <person name="Silar P."/>
            <person name="Natvig D.O."/>
            <person name="Lalanne C."/>
            <person name="Gautier V."/>
            <person name="Ament-Velasquez S.L."/>
            <person name="Kruys A."/>
            <person name="Hutchinson M.I."/>
            <person name="Powell A.J."/>
            <person name="Barry K."/>
            <person name="Miller A.N."/>
            <person name="Grigoriev I.V."/>
            <person name="Debuchy R."/>
            <person name="Gladieux P."/>
            <person name="Hiltunen Thoren M."/>
            <person name="Johannesson H."/>
        </authorList>
    </citation>
    <scope>NUCLEOTIDE SEQUENCE</scope>
    <source>
        <strain evidence="2">CBS 508.74</strain>
    </source>
</reference>
<reference evidence="2" key="2">
    <citation type="submission" date="2023-05" db="EMBL/GenBank/DDBJ databases">
        <authorList>
            <consortium name="Lawrence Berkeley National Laboratory"/>
            <person name="Steindorff A."/>
            <person name="Hensen N."/>
            <person name="Bonometti L."/>
            <person name="Westerberg I."/>
            <person name="Brannstrom I.O."/>
            <person name="Guillou S."/>
            <person name="Cros-Aarteil S."/>
            <person name="Calhoun S."/>
            <person name="Haridas S."/>
            <person name="Kuo A."/>
            <person name="Mondo S."/>
            <person name="Pangilinan J."/>
            <person name="Riley R."/>
            <person name="Labutti K."/>
            <person name="Andreopoulos B."/>
            <person name="Lipzen A."/>
            <person name="Chen C."/>
            <person name="Yanf M."/>
            <person name="Daum C."/>
            <person name="Ng V."/>
            <person name="Clum A."/>
            <person name="Ohm R."/>
            <person name="Martin F."/>
            <person name="Silar P."/>
            <person name="Natvig D."/>
            <person name="Lalanne C."/>
            <person name="Gautier V."/>
            <person name="Ament-Velasquez S.L."/>
            <person name="Kruys A."/>
            <person name="Hutchinson M.I."/>
            <person name="Powell A.J."/>
            <person name="Barry K."/>
            <person name="Miller A.N."/>
            <person name="Grigoriev I.V."/>
            <person name="Debuchy R."/>
            <person name="Gladieux P."/>
            <person name="Thoren M.H."/>
            <person name="Johannesson H."/>
        </authorList>
    </citation>
    <scope>NUCLEOTIDE SEQUENCE</scope>
    <source>
        <strain evidence="2">CBS 508.74</strain>
    </source>
</reference>
<dbReference type="Proteomes" id="UP001302812">
    <property type="component" value="Unassembled WGS sequence"/>
</dbReference>
<dbReference type="AlphaFoldDB" id="A0AAN6QCY4"/>
<protein>
    <submittedName>
        <fullName evidence="2">Uncharacterized protein</fullName>
    </submittedName>
</protein>
<name>A0AAN6QCY4_9PEZI</name>
<sequence length="132" mass="14504">MSGSKNDGLPARPYAIRASHSRFPRRDYSSRSCRIDLFSAGTRSTLGVSHSLNRRAESADTSRSSLPQLSPDWLPRRMPPDREAQEDQVHQSGTGRVTRVATSKGTKVEEWWAFPGGPKVAGRAGGGRRGNR</sequence>
<feature type="compositionally biased region" description="Basic and acidic residues" evidence="1">
    <location>
        <begin position="74"/>
        <end position="89"/>
    </location>
</feature>
<evidence type="ECO:0000313" key="2">
    <source>
        <dbReference type="EMBL" id="KAK4107927.1"/>
    </source>
</evidence>
<organism evidence="2 3">
    <name type="scientific">Canariomyces notabilis</name>
    <dbReference type="NCBI Taxonomy" id="2074819"/>
    <lineage>
        <taxon>Eukaryota</taxon>
        <taxon>Fungi</taxon>
        <taxon>Dikarya</taxon>
        <taxon>Ascomycota</taxon>
        <taxon>Pezizomycotina</taxon>
        <taxon>Sordariomycetes</taxon>
        <taxon>Sordariomycetidae</taxon>
        <taxon>Sordariales</taxon>
        <taxon>Chaetomiaceae</taxon>
        <taxon>Canariomyces</taxon>
    </lineage>
</organism>
<feature type="region of interest" description="Disordered" evidence="1">
    <location>
        <begin position="1"/>
        <end position="29"/>
    </location>
</feature>
<proteinExistence type="predicted"/>
<dbReference type="EMBL" id="MU853367">
    <property type="protein sequence ID" value="KAK4107927.1"/>
    <property type="molecule type" value="Genomic_DNA"/>
</dbReference>
<keyword evidence="3" id="KW-1185">Reference proteome</keyword>
<evidence type="ECO:0000256" key="1">
    <source>
        <dbReference type="SAM" id="MobiDB-lite"/>
    </source>
</evidence>
<accession>A0AAN6QCY4</accession>
<feature type="region of interest" description="Disordered" evidence="1">
    <location>
        <begin position="44"/>
        <end position="102"/>
    </location>
</feature>
<evidence type="ECO:0000313" key="3">
    <source>
        <dbReference type="Proteomes" id="UP001302812"/>
    </source>
</evidence>
<gene>
    <name evidence="2" type="ORF">N656DRAFT_454581</name>
</gene>
<dbReference type="RefSeq" id="XP_064665497.1">
    <property type="nucleotide sequence ID" value="XM_064809699.1"/>
</dbReference>